<dbReference type="InterPro" id="IPR003439">
    <property type="entry name" value="ABC_transporter-like_ATP-bd"/>
</dbReference>
<accession>A0AB35TZL3</accession>
<evidence type="ECO:0000256" key="2">
    <source>
        <dbReference type="ARBA" id="ARBA00022741"/>
    </source>
</evidence>
<dbReference type="AlphaFoldDB" id="A0AB35TZL3"/>
<dbReference type="PROSITE" id="PS50893">
    <property type="entry name" value="ABC_TRANSPORTER_2"/>
    <property type="match status" value="1"/>
</dbReference>
<dbReference type="PANTHER" id="PTHR42939">
    <property type="entry name" value="ABC TRANSPORTER ATP-BINDING PROTEIN ALBC-RELATED"/>
    <property type="match status" value="1"/>
</dbReference>
<comment type="caution">
    <text evidence="5">The sequence shown here is derived from an EMBL/GenBank/DDBJ whole genome shotgun (WGS) entry which is preliminary data.</text>
</comment>
<dbReference type="InterPro" id="IPR003593">
    <property type="entry name" value="AAA+_ATPase"/>
</dbReference>
<evidence type="ECO:0000256" key="3">
    <source>
        <dbReference type="ARBA" id="ARBA00022840"/>
    </source>
</evidence>
<evidence type="ECO:0000256" key="1">
    <source>
        <dbReference type="ARBA" id="ARBA00022448"/>
    </source>
</evidence>
<keyword evidence="1" id="KW-0813">Transport</keyword>
<dbReference type="InterPro" id="IPR027417">
    <property type="entry name" value="P-loop_NTPase"/>
</dbReference>
<dbReference type="Gene3D" id="3.40.50.300">
    <property type="entry name" value="P-loop containing nucleotide triphosphate hydrolases"/>
    <property type="match status" value="1"/>
</dbReference>
<evidence type="ECO:0000313" key="5">
    <source>
        <dbReference type="EMBL" id="MDX8418737.1"/>
    </source>
</evidence>
<dbReference type="SUPFAM" id="SSF52540">
    <property type="entry name" value="P-loop containing nucleoside triphosphate hydrolases"/>
    <property type="match status" value="1"/>
</dbReference>
<evidence type="ECO:0000313" key="6">
    <source>
        <dbReference type="Proteomes" id="UP001286174"/>
    </source>
</evidence>
<sequence length="294" mass="33194">MLRIENLTKSFGCREVLKDLNLEIQDGSIFGLVGINGAGKSTLLRLIAGVYEADGGHILFQDEDVSLDPAVRRQIAFVSDEQYYPIGSTIRSIKLLYQTMYEFNEAVYQKYLALFHLDENAGIVNLSKGNKRRVALLFAFCIHPRLLLLDEAYDGLEPLARLTVKKALAELIEEDHAIVIISSHNLKELEDICDSFGILEDGRMMQYGDLLASKSVINKYQAAFAKPMTKADFAGFDLLHFSSEGRVCQMVIKGEREQVMAKLEEMNPLVLDVLQVNFEELFIYEMESRGDAHE</sequence>
<dbReference type="PANTHER" id="PTHR42939:SF1">
    <property type="entry name" value="ABC TRANSPORTER ATP-BINDING PROTEIN ALBC-RELATED"/>
    <property type="match status" value="1"/>
</dbReference>
<reference evidence="5 6" key="1">
    <citation type="submission" date="2022-03" db="EMBL/GenBank/DDBJ databases">
        <title>Novel taxa within the pig intestine.</title>
        <authorList>
            <person name="Wylensek D."/>
            <person name="Bishof K."/>
            <person name="Afrizal A."/>
            <person name="Clavel T."/>
        </authorList>
    </citation>
    <scope>NUCLEOTIDE SEQUENCE [LARGE SCALE GENOMIC DNA]</scope>
    <source>
        <strain evidence="5 6">CLA-KB-P133</strain>
    </source>
</reference>
<dbReference type="Proteomes" id="UP001286174">
    <property type="component" value="Unassembled WGS sequence"/>
</dbReference>
<dbReference type="GO" id="GO:0016887">
    <property type="term" value="F:ATP hydrolysis activity"/>
    <property type="evidence" value="ECO:0007669"/>
    <property type="project" value="InterPro"/>
</dbReference>
<dbReference type="CDD" id="cd03230">
    <property type="entry name" value="ABC_DR_subfamily_A"/>
    <property type="match status" value="1"/>
</dbReference>
<dbReference type="GO" id="GO:0005524">
    <property type="term" value="F:ATP binding"/>
    <property type="evidence" value="ECO:0007669"/>
    <property type="project" value="UniProtKB-KW"/>
</dbReference>
<organism evidence="5 6">
    <name type="scientific">Grylomicrobium aquisgranensis</name>
    <dbReference type="NCBI Taxonomy" id="2926318"/>
    <lineage>
        <taxon>Bacteria</taxon>
        <taxon>Bacillati</taxon>
        <taxon>Bacillota</taxon>
        <taxon>Erysipelotrichia</taxon>
        <taxon>Erysipelotrichales</taxon>
        <taxon>Erysipelotrichaceae</taxon>
        <taxon>Grylomicrobium</taxon>
    </lineage>
</organism>
<gene>
    <name evidence="5" type="ORF">MOZ60_01360</name>
</gene>
<keyword evidence="3 5" id="KW-0067">ATP-binding</keyword>
<dbReference type="InterPro" id="IPR051782">
    <property type="entry name" value="ABC_Transporter_VariousFunc"/>
</dbReference>
<name>A0AB35TZL3_9FIRM</name>
<feature type="domain" description="ABC transporter" evidence="4">
    <location>
        <begin position="2"/>
        <end position="226"/>
    </location>
</feature>
<evidence type="ECO:0000259" key="4">
    <source>
        <dbReference type="PROSITE" id="PS50893"/>
    </source>
</evidence>
<dbReference type="RefSeq" id="WP_370595373.1">
    <property type="nucleotide sequence ID" value="NZ_JALBUR010000002.1"/>
</dbReference>
<dbReference type="EMBL" id="JALBUR010000002">
    <property type="protein sequence ID" value="MDX8418737.1"/>
    <property type="molecule type" value="Genomic_DNA"/>
</dbReference>
<keyword evidence="6" id="KW-1185">Reference proteome</keyword>
<proteinExistence type="predicted"/>
<dbReference type="Pfam" id="PF00005">
    <property type="entry name" value="ABC_tran"/>
    <property type="match status" value="1"/>
</dbReference>
<protein>
    <submittedName>
        <fullName evidence="5">ABC transporter ATP-binding protein</fullName>
    </submittedName>
</protein>
<dbReference type="SMART" id="SM00382">
    <property type="entry name" value="AAA"/>
    <property type="match status" value="1"/>
</dbReference>
<keyword evidence="2" id="KW-0547">Nucleotide-binding</keyword>